<dbReference type="Proteomes" id="UP000078116">
    <property type="component" value="Unassembled WGS sequence"/>
</dbReference>
<gene>
    <name evidence="3" type="ORF">A6V36_01800</name>
    <name evidence="4" type="ORF">A6V37_00995</name>
</gene>
<evidence type="ECO:0000259" key="1">
    <source>
        <dbReference type="Pfam" id="PF00899"/>
    </source>
</evidence>
<dbReference type="EMBL" id="LXKA01000110">
    <property type="protein sequence ID" value="OAJ64105.1"/>
    <property type="molecule type" value="Genomic_DNA"/>
</dbReference>
<feature type="domain" description="DUF6791" evidence="2">
    <location>
        <begin position="10"/>
        <end position="159"/>
    </location>
</feature>
<comment type="caution">
    <text evidence="4">The sequence shown here is derived from an EMBL/GenBank/DDBJ whole genome shotgun (WGS) entry which is preliminary data.</text>
</comment>
<dbReference type="NCBIfam" id="NF004804">
    <property type="entry name" value="PRK06153.1-3"/>
    <property type="match status" value="1"/>
</dbReference>
<dbReference type="InterPro" id="IPR046741">
    <property type="entry name" value="DUF6791"/>
</dbReference>
<dbReference type="Pfam" id="PF00899">
    <property type="entry name" value="ThiF"/>
    <property type="match status" value="1"/>
</dbReference>
<reference evidence="5 6" key="1">
    <citation type="submission" date="2016-04" db="EMBL/GenBank/DDBJ databases">
        <title>Reclassification of Paraburkholderia panaciterrae (Farh et al. 2015) Dobritsa &amp; Samadpour 2016 as a later homotypic synonym of Paraburkholderia ginsengiterrae (Farh et al. 2015) Dobritsa &amp; Samadpour 2016.</title>
        <authorList>
            <person name="Dobritsa A.P."/>
            <person name="Kutumbaka K."/>
            <person name="Samadpour M."/>
        </authorList>
    </citation>
    <scope>NUCLEOTIDE SEQUENCE [LARGE SCALE GENOMIC DNA]</scope>
    <source>
        <strain evidence="4 6">DCY85</strain>
        <strain evidence="3 5">DCY85-1</strain>
    </source>
</reference>
<dbReference type="Gene3D" id="3.40.50.720">
    <property type="entry name" value="NAD(P)-binding Rossmann-like Domain"/>
    <property type="match status" value="1"/>
</dbReference>
<feature type="domain" description="THIF-type NAD/FAD binding fold" evidence="1">
    <location>
        <begin position="171"/>
        <end position="298"/>
    </location>
</feature>
<dbReference type="STRING" id="1462993.A6V36_01800"/>
<dbReference type="GO" id="GO:0008641">
    <property type="term" value="F:ubiquitin-like modifier activating enzyme activity"/>
    <property type="evidence" value="ECO:0007669"/>
    <property type="project" value="InterPro"/>
</dbReference>
<dbReference type="Pfam" id="PF20590">
    <property type="entry name" value="DUF6791"/>
    <property type="match status" value="1"/>
</dbReference>
<keyword evidence="5" id="KW-1185">Reference proteome</keyword>
<dbReference type="RefSeq" id="WP_064266937.1">
    <property type="nucleotide sequence ID" value="NZ_LXJZ01000101.1"/>
</dbReference>
<evidence type="ECO:0000313" key="6">
    <source>
        <dbReference type="Proteomes" id="UP000078116"/>
    </source>
</evidence>
<protein>
    <submittedName>
        <fullName evidence="4">Uncharacterized protein</fullName>
    </submittedName>
</protein>
<evidence type="ECO:0000313" key="3">
    <source>
        <dbReference type="EMBL" id="OAJ60552.1"/>
    </source>
</evidence>
<dbReference type="EMBL" id="LXJZ01000101">
    <property type="protein sequence ID" value="OAJ60552.1"/>
    <property type="molecule type" value="Genomic_DNA"/>
</dbReference>
<dbReference type="InterPro" id="IPR000594">
    <property type="entry name" value="ThiF_NAD_FAD-bd"/>
</dbReference>
<dbReference type="SUPFAM" id="SSF69572">
    <property type="entry name" value="Activating enzymes of the ubiquitin-like proteins"/>
    <property type="match status" value="1"/>
</dbReference>
<dbReference type="CDD" id="cd01483">
    <property type="entry name" value="E1_enzyme_family"/>
    <property type="match status" value="1"/>
</dbReference>
<name>A0A1A9ND76_9BURK</name>
<dbReference type="NCBIfam" id="NF004805">
    <property type="entry name" value="PRK06153.1-4"/>
    <property type="match status" value="1"/>
</dbReference>
<evidence type="ECO:0000313" key="4">
    <source>
        <dbReference type="EMBL" id="OAJ64105.1"/>
    </source>
</evidence>
<dbReference type="InterPro" id="IPR035985">
    <property type="entry name" value="Ubiquitin-activating_enz"/>
</dbReference>
<evidence type="ECO:0000259" key="2">
    <source>
        <dbReference type="Pfam" id="PF20590"/>
    </source>
</evidence>
<accession>A0A1A9ND76</accession>
<organism evidence="4 6">
    <name type="scientific">Paraburkholderia ginsengiterrae</name>
    <dbReference type="NCBI Taxonomy" id="1462993"/>
    <lineage>
        <taxon>Bacteria</taxon>
        <taxon>Pseudomonadati</taxon>
        <taxon>Pseudomonadota</taxon>
        <taxon>Betaproteobacteria</taxon>
        <taxon>Burkholderiales</taxon>
        <taxon>Burkholderiaceae</taxon>
        <taxon>Paraburkholderia</taxon>
    </lineage>
</organism>
<dbReference type="NCBIfam" id="NF004802">
    <property type="entry name" value="PRK06153.1-1"/>
    <property type="match status" value="1"/>
</dbReference>
<sequence length="391" mass="42710">MSAALFNLNSDLKRLREEGYAMRITGGCLVMQEVPYVNARREVKIGTLMSSLCLSGDTTQKPEPHTVEFHGEFPCNADGTPILGITPGGSIPADPLVVGKHTLSSKPGPQQGYEDYYQKMSTYATIVAGPAAVVQAGATPRVYRQPDADEDSVFNYLETASDRVGIGHLTAKLECERIAIIGVGGTGSYVLDQVAKTPVREIRLIDGDDFLQHNAFRAPGAPSIETLRDVPKKVDYLASNYSRMHRYIVPHAVQLDTSTANLLDGITFAFLCMDAGESKRLVVEMLEARGTPFIDVGMGLELVNGTLGGILRVTASTPEKRDHVRERVSFEGGGNENVYTSNIQVADLNMLNAALAVIKWKKLRGFYRDLENEHHCTYTTDGNMLLNGNQE</sequence>
<dbReference type="AlphaFoldDB" id="A0A1A9ND76"/>
<proteinExistence type="predicted"/>
<evidence type="ECO:0000313" key="5">
    <source>
        <dbReference type="Proteomes" id="UP000077961"/>
    </source>
</evidence>
<dbReference type="OrthoDB" id="8773615at2"/>
<dbReference type="Proteomes" id="UP000077961">
    <property type="component" value="Unassembled WGS sequence"/>
</dbReference>